<dbReference type="InterPro" id="IPR000551">
    <property type="entry name" value="MerR-type_HTH_dom"/>
</dbReference>
<keyword evidence="1" id="KW-0238">DNA-binding</keyword>
<dbReference type="OrthoDB" id="4569196at2"/>
<dbReference type="InterPro" id="IPR009061">
    <property type="entry name" value="DNA-bd_dom_put_sf"/>
</dbReference>
<protein>
    <submittedName>
        <fullName evidence="3">MerR family transcriptional regulator</fullName>
    </submittedName>
</protein>
<dbReference type="AlphaFoldDB" id="A0A3G8ZPN7"/>
<evidence type="ECO:0000256" key="1">
    <source>
        <dbReference type="ARBA" id="ARBA00023125"/>
    </source>
</evidence>
<dbReference type="SMART" id="SM00422">
    <property type="entry name" value="HTH_MERR"/>
    <property type="match status" value="1"/>
</dbReference>
<dbReference type="PANTHER" id="PTHR30204:SF93">
    <property type="entry name" value="HTH MERR-TYPE DOMAIN-CONTAINING PROTEIN"/>
    <property type="match status" value="1"/>
</dbReference>
<gene>
    <name evidence="3" type="ORF">EH165_00575</name>
</gene>
<keyword evidence="4" id="KW-1185">Reference proteome</keyword>
<reference evidence="3 4" key="1">
    <citation type="submission" date="2018-11" db="EMBL/GenBank/DDBJ databases">
        <authorList>
            <person name="Da X."/>
        </authorList>
    </citation>
    <scope>NUCLEOTIDE SEQUENCE [LARGE SCALE GENOMIC DNA]</scope>
    <source>
        <strain evidence="3 4">S14-144</strain>
    </source>
</reference>
<dbReference type="PANTHER" id="PTHR30204">
    <property type="entry name" value="REDOX-CYCLING DRUG-SENSING TRANSCRIPTIONAL ACTIVATOR SOXR"/>
    <property type="match status" value="1"/>
</dbReference>
<dbReference type="GO" id="GO:0003700">
    <property type="term" value="F:DNA-binding transcription factor activity"/>
    <property type="evidence" value="ECO:0007669"/>
    <property type="project" value="InterPro"/>
</dbReference>
<dbReference type="PRINTS" id="PR00040">
    <property type="entry name" value="HTHMERR"/>
</dbReference>
<feature type="domain" description="HTH merR-type" evidence="2">
    <location>
        <begin position="1"/>
        <end position="69"/>
    </location>
</feature>
<sequence>MRIGELAKIAGVSTRAIRHYHSVGVLPEPARRSNGYREYGSKDLLSLVRLVRLAQLGLTLDQIRDALDEQTGHEIRNIFIEIVTDLDAQINELTRRRRSIAEVLSRDVDLVSSPAMASLLDRLRGVVGDQDLVRREQELLEVAEATMPVERFAELAEKYAVLLADPQVIATSRDLAARFERLIDQGPEHPEVLEVAELIASQGAAFTPSNTADGGENTAGWELFLQSLTMAQQHAVTAAAGKWS</sequence>
<dbReference type="SUPFAM" id="SSF46955">
    <property type="entry name" value="Putative DNA-binding domain"/>
    <property type="match status" value="1"/>
</dbReference>
<dbReference type="GO" id="GO:0003677">
    <property type="term" value="F:DNA binding"/>
    <property type="evidence" value="ECO:0007669"/>
    <property type="project" value="UniProtKB-KW"/>
</dbReference>
<dbReference type="EMBL" id="CP034170">
    <property type="protein sequence ID" value="AZI59302.1"/>
    <property type="molecule type" value="Genomic_DNA"/>
</dbReference>
<organism evidence="3 4">
    <name type="scientific">Nakamurella antarctica</name>
    <dbReference type="NCBI Taxonomy" id="1902245"/>
    <lineage>
        <taxon>Bacteria</taxon>
        <taxon>Bacillati</taxon>
        <taxon>Actinomycetota</taxon>
        <taxon>Actinomycetes</taxon>
        <taxon>Nakamurellales</taxon>
        <taxon>Nakamurellaceae</taxon>
        <taxon>Nakamurella</taxon>
    </lineage>
</organism>
<proteinExistence type="predicted"/>
<dbReference type="Gene3D" id="1.10.1660.10">
    <property type="match status" value="1"/>
</dbReference>
<evidence type="ECO:0000313" key="4">
    <source>
        <dbReference type="Proteomes" id="UP000268084"/>
    </source>
</evidence>
<accession>A0A3G8ZPN7</accession>
<reference evidence="3 4" key="2">
    <citation type="submission" date="2018-12" db="EMBL/GenBank/DDBJ databases">
        <title>Nakamurella antarcticus sp. nov., isolated from Antarctica South Shetland Islands soil.</title>
        <authorList>
            <person name="Peng F."/>
        </authorList>
    </citation>
    <scope>NUCLEOTIDE SEQUENCE [LARGE SCALE GENOMIC DNA]</scope>
    <source>
        <strain evidence="3 4">S14-144</strain>
    </source>
</reference>
<name>A0A3G8ZPN7_9ACTN</name>
<dbReference type="Pfam" id="PF13411">
    <property type="entry name" value="MerR_1"/>
    <property type="match status" value="1"/>
</dbReference>
<dbReference type="InterPro" id="IPR047057">
    <property type="entry name" value="MerR_fam"/>
</dbReference>
<dbReference type="KEGG" id="nak:EH165_00575"/>
<evidence type="ECO:0000259" key="2">
    <source>
        <dbReference type="PROSITE" id="PS50937"/>
    </source>
</evidence>
<dbReference type="Proteomes" id="UP000268084">
    <property type="component" value="Chromosome"/>
</dbReference>
<dbReference type="PROSITE" id="PS50937">
    <property type="entry name" value="HTH_MERR_2"/>
    <property type="match status" value="1"/>
</dbReference>
<evidence type="ECO:0000313" key="3">
    <source>
        <dbReference type="EMBL" id="AZI59302.1"/>
    </source>
</evidence>